<evidence type="ECO:0000256" key="1">
    <source>
        <dbReference type="SAM" id="MobiDB-lite"/>
    </source>
</evidence>
<feature type="region of interest" description="Disordered" evidence="1">
    <location>
        <begin position="48"/>
        <end position="128"/>
    </location>
</feature>
<name>A0A3P3Y9N4_PLABS</name>
<feature type="compositionally biased region" description="Basic and acidic residues" evidence="1">
    <location>
        <begin position="67"/>
        <end position="79"/>
    </location>
</feature>
<feature type="compositionally biased region" description="Basic and acidic residues" evidence="1">
    <location>
        <begin position="87"/>
        <end position="109"/>
    </location>
</feature>
<evidence type="ECO:0000313" key="3">
    <source>
        <dbReference type="Proteomes" id="UP000290189"/>
    </source>
</evidence>
<dbReference type="Proteomes" id="UP000290189">
    <property type="component" value="Unassembled WGS sequence"/>
</dbReference>
<gene>
    <name evidence="2" type="ORF">PLBR_LOCUS4098</name>
</gene>
<protein>
    <submittedName>
        <fullName evidence="2">Uncharacterized protein</fullName>
    </submittedName>
</protein>
<sequence length="128" mass="14108">MLTKFALKAHVAVAKAFGDAVYQAASQTIDEIAARWETVGNASEILTLKAPPTTPEGTMAIQAPPRMTKEERRQADTRRRLAAFVTAKKEAKAKERRDAMRKPAWDHSTKTNATMVGRACNWSRNAPA</sequence>
<dbReference type="AlphaFoldDB" id="A0A3P3Y9N4"/>
<organism evidence="2 3">
    <name type="scientific">Plasmodiophora brassicae</name>
    <name type="common">Clubroot disease agent</name>
    <dbReference type="NCBI Taxonomy" id="37360"/>
    <lineage>
        <taxon>Eukaryota</taxon>
        <taxon>Sar</taxon>
        <taxon>Rhizaria</taxon>
        <taxon>Endomyxa</taxon>
        <taxon>Phytomyxea</taxon>
        <taxon>Plasmodiophorida</taxon>
        <taxon>Plasmodiophoridae</taxon>
        <taxon>Plasmodiophora</taxon>
    </lineage>
</organism>
<accession>A0A3P3Y9N4</accession>
<reference evidence="2 3" key="1">
    <citation type="submission" date="2018-03" db="EMBL/GenBank/DDBJ databases">
        <authorList>
            <person name="Fogelqvist J."/>
        </authorList>
    </citation>
    <scope>NUCLEOTIDE SEQUENCE [LARGE SCALE GENOMIC DNA]</scope>
</reference>
<keyword evidence="2" id="KW-0496">Mitochondrion</keyword>
<evidence type="ECO:0000313" key="2">
    <source>
        <dbReference type="EMBL" id="SPQ96883.1"/>
    </source>
</evidence>
<dbReference type="EMBL" id="OVEO01000006">
    <property type="protein sequence ID" value="SPQ96883.1"/>
    <property type="molecule type" value="Genomic_DNA"/>
</dbReference>
<proteinExistence type="predicted"/>
<geneLocation type="mitochondrion" evidence="2"/>